<dbReference type="EMBL" id="BART01012594">
    <property type="protein sequence ID" value="GAG82921.1"/>
    <property type="molecule type" value="Genomic_DNA"/>
</dbReference>
<organism evidence="1">
    <name type="scientific">marine sediment metagenome</name>
    <dbReference type="NCBI Taxonomy" id="412755"/>
    <lineage>
        <taxon>unclassified sequences</taxon>
        <taxon>metagenomes</taxon>
        <taxon>ecological metagenomes</taxon>
    </lineage>
</organism>
<protein>
    <submittedName>
        <fullName evidence="1">Uncharacterized protein</fullName>
    </submittedName>
</protein>
<reference evidence="1" key="1">
    <citation type="journal article" date="2014" name="Front. Microbiol.">
        <title>High frequency of phylogenetically diverse reductive dehalogenase-homologous genes in deep subseafloor sedimentary metagenomes.</title>
        <authorList>
            <person name="Kawai M."/>
            <person name="Futagami T."/>
            <person name="Toyoda A."/>
            <person name="Takaki Y."/>
            <person name="Nishi S."/>
            <person name="Hori S."/>
            <person name="Arai W."/>
            <person name="Tsubouchi T."/>
            <person name="Morono Y."/>
            <person name="Uchiyama I."/>
            <person name="Ito T."/>
            <person name="Fujiyama A."/>
            <person name="Inagaki F."/>
            <person name="Takami H."/>
        </authorList>
    </citation>
    <scope>NUCLEOTIDE SEQUENCE</scope>
    <source>
        <strain evidence="1">Expedition CK06-06</strain>
    </source>
</reference>
<evidence type="ECO:0000313" key="1">
    <source>
        <dbReference type="EMBL" id="GAG82921.1"/>
    </source>
</evidence>
<name>X1CFA7_9ZZZZ</name>
<gene>
    <name evidence="1" type="ORF">S01H4_26201</name>
</gene>
<sequence>MNLKSAREKAALLREIPEDIYMDVAEEAVILLDGRVEELEFEVKELKQTDCEASIAIMDYRLRLDAEERRTAELLEICKEVLKKCAFPVRAALIKERLEDAIYALSKITTIEIEEATP</sequence>
<comment type="caution">
    <text evidence="1">The sequence shown here is derived from an EMBL/GenBank/DDBJ whole genome shotgun (WGS) entry which is preliminary data.</text>
</comment>
<accession>X1CFA7</accession>
<dbReference type="AlphaFoldDB" id="X1CFA7"/>
<proteinExistence type="predicted"/>